<evidence type="ECO:0000313" key="1">
    <source>
        <dbReference type="EMBL" id="KAI3711305.1"/>
    </source>
</evidence>
<comment type="caution">
    <text evidence="1">The sequence shown here is derived from an EMBL/GenBank/DDBJ whole genome shotgun (WGS) entry which is preliminary data.</text>
</comment>
<organism evidence="1 2">
    <name type="scientific">Cichorium intybus</name>
    <name type="common">Chicory</name>
    <dbReference type="NCBI Taxonomy" id="13427"/>
    <lineage>
        <taxon>Eukaryota</taxon>
        <taxon>Viridiplantae</taxon>
        <taxon>Streptophyta</taxon>
        <taxon>Embryophyta</taxon>
        <taxon>Tracheophyta</taxon>
        <taxon>Spermatophyta</taxon>
        <taxon>Magnoliopsida</taxon>
        <taxon>eudicotyledons</taxon>
        <taxon>Gunneridae</taxon>
        <taxon>Pentapetalae</taxon>
        <taxon>asterids</taxon>
        <taxon>campanulids</taxon>
        <taxon>Asterales</taxon>
        <taxon>Asteraceae</taxon>
        <taxon>Cichorioideae</taxon>
        <taxon>Cichorieae</taxon>
        <taxon>Cichoriinae</taxon>
        <taxon>Cichorium</taxon>
    </lineage>
</organism>
<gene>
    <name evidence="1" type="ORF">L2E82_41294</name>
</gene>
<reference evidence="1 2" key="2">
    <citation type="journal article" date="2022" name="Mol. Ecol. Resour.">
        <title>The genomes of chicory, endive, great burdock and yacon provide insights into Asteraceae paleo-polyploidization history and plant inulin production.</title>
        <authorList>
            <person name="Fan W."/>
            <person name="Wang S."/>
            <person name="Wang H."/>
            <person name="Wang A."/>
            <person name="Jiang F."/>
            <person name="Liu H."/>
            <person name="Zhao H."/>
            <person name="Xu D."/>
            <person name="Zhang Y."/>
        </authorList>
    </citation>
    <scope>NUCLEOTIDE SEQUENCE [LARGE SCALE GENOMIC DNA]</scope>
    <source>
        <strain evidence="2">cv. Punajuju</strain>
        <tissue evidence="1">Leaves</tissue>
    </source>
</reference>
<dbReference type="Proteomes" id="UP001055811">
    <property type="component" value="Linkage Group LG07"/>
</dbReference>
<protein>
    <submittedName>
        <fullName evidence="1">Uncharacterized protein</fullName>
    </submittedName>
</protein>
<evidence type="ECO:0000313" key="2">
    <source>
        <dbReference type="Proteomes" id="UP001055811"/>
    </source>
</evidence>
<name>A0ACB9AN03_CICIN</name>
<sequence length="78" mass="8813">MSAPVISLTHEQKDHVQESGFKRIIEAYKHIAVAGGSQLRFSLFSYLGVESPLELDTWRLLQIHLYTYGLNRCATSCS</sequence>
<keyword evidence="2" id="KW-1185">Reference proteome</keyword>
<dbReference type="EMBL" id="CM042015">
    <property type="protein sequence ID" value="KAI3711305.1"/>
    <property type="molecule type" value="Genomic_DNA"/>
</dbReference>
<proteinExistence type="predicted"/>
<reference evidence="2" key="1">
    <citation type="journal article" date="2022" name="Mol. Ecol. Resour.">
        <title>The genomes of chicory, endive, great burdock and yacon provide insights into Asteraceae palaeo-polyploidization history and plant inulin production.</title>
        <authorList>
            <person name="Fan W."/>
            <person name="Wang S."/>
            <person name="Wang H."/>
            <person name="Wang A."/>
            <person name="Jiang F."/>
            <person name="Liu H."/>
            <person name="Zhao H."/>
            <person name="Xu D."/>
            <person name="Zhang Y."/>
        </authorList>
    </citation>
    <scope>NUCLEOTIDE SEQUENCE [LARGE SCALE GENOMIC DNA]</scope>
    <source>
        <strain evidence="2">cv. Punajuju</strain>
    </source>
</reference>
<accession>A0ACB9AN03</accession>